<dbReference type="STRING" id="733.B0186_05465"/>
<dbReference type="OrthoDB" id="95478at2"/>
<evidence type="ECO:0000313" key="1">
    <source>
        <dbReference type="EMBL" id="STO59678.1"/>
    </source>
</evidence>
<evidence type="ECO:0000313" key="4">
    <source>
        <dbReference type="Proteomes" id="UP000254496"/>
    </source>
</evidence>
<name>A0A1V4B1D4_9PAST</name>
<evidence type="ECO:0008006" key="5">
    <source>
        <dbReference type="Google" id="ProtNLM"/>
    </source>
</evidence>
<dbReference type="AlphaFoldDB" id="A0A1V4B1D4"/>
<reference evidence="3 4" key="1">
    <citation type="submission" date="2018-06" db="EMBL/GenBank/DDBJ databases">
        <authorList>
            <consortium name="Pathogen Informatics"/>
            <person name="Doyle S."/>
        </authorList>
    </citation>
    <scope>NUCLEOTIDE SEQUENCE [LARGE SCALE GENOMIC DNA]</scope>
    <source>
        <strain evidence="1 3">NCTC1659</strain>
        <strain evidence="2 4">NCTC8540</strain>
    </source>
</reference>
<dbReference type="EMBL" id="UGHJ01000001">
    <property type="protein sequence ID" value="STO69055.1"/>
    <property type="molecule type" value="Genomic_DNA"/>
</dbReference>
<sequence length="164" mass="19247">MALETQIYLALYKGRKTGRNPTALLARFSDWLTRKLTKGIYSHCELVIAKEEPDGGHYHYRKHYYCYSSSIRDGGVRVKEIDVNNDKWDLIPLNTMTEQQIISYFNRTQGAKYDWWGALGIVLGIKQKRSKFFCSEWCFNCIFNSDKGWRFSPNDLAEIVRRSK</sequence>
<keyword evidence="3" id="KW-1185">Reference proteome</keyword>
<dbReference type="SUPFAM" id="SSF54001">
    <property type="entry name" value="Cysteine proteinases"/>
    <property type="match status" value="1"/>
</dbReference>
<evidence type="ECO:0000313" key="3">
    <source>
        <dbReference type="Proteomes" id="UP000254329"/>
    </source>
</evidence>
<dbReference type="RefSeq" id="WP_078218366.1">
    <property type="nucleotide sequence ID" value="NZ_MUXZ01000014.1"/>
</dbReference>
<accession>A0A1V4B1D4</accession>
<gene>
    <name evidence="1" type="ORF">NCTC1659_00934</name>
    <name evidence="2" type="ORF">NCTC8540_01579</name>
</gene>
<dbReference type="Proteomes" id="UP000254329">
    <property type="component" value="Unassembled WGS sequence"/>
</dbReference>
<dbReference type="InterPro" id="IPR038765">
    <property type="entry name" value="Papain-like_cys_pep_sf"/>
</dbReference>
<organism evidence="1 3">
    <name type="scientific">Canicola haemoglobinophilus</name>
    <dbReference type="NCBI Taxonomy" id="733"/>
    <lineage>
        <taxon>Bacteria</taxon>
        <taxon>Pseudomonadati</taxon>
        <taxon>Pseudomonadota</taxon>
        <taxon>Gammaproteobacteria</taxon>
        <taxon>Pasteurellales</taxon>
        <taxon>Pasteurellaceae</taxon>
        <taxon>Canicola</taxon>
    </lineage>
</organism>
<protein>
    <recommendedName>
        <fullName evidence="5">Enoyl-CoA hydratase</fullName>
    </recommendedName>
</protein>
<dbReference type="Gene3D" id="3.90.1720.10">
    <property type="entry name" value="endopeptidase domain like (from Nostoc punctiforme)"/>
    <property type="match status" value="1"/>
</dbReference>
<dbReference type="EMBL" id="UGHF01000001">
    <property type="protein sequence ID" value="STO59678.1"/>
    <property type="molecule type" value="Genomic_DNA"/>
</dbReference>
<dbReference type="Proteomes" id="UP000254496">
    <property type="component" value="Unassembled WGS sequence"/>
</dbReference>
<proteinExistence type="predicted"/>
<evidence type="ECO:0000313" key="2">
    <source>
        <dbReference type="EMBL" id="STO69055.1"/>
    </source>
</evidence>